<evidence type="ECO:0000313" key="3">
    <source>
        <dbReference type="EMBL" id="BAH53331.1"/>
    </source>
</evidence>
<proteinExistence type="predicted"/>
<dbReference type="SUPFAM" id="SSF75011">
    <property type="entry name" value="3-carboxy-cis,cis-mucoante lactonizing enzyme"/>
    <property type="match status" value="1"/>
</dbReference>
<dbReference type="HOGENOM" id="CLU_047242_0_0_11"/>
<evidence type="ECO:0000313" key="4">
    <source>
        <dbReference type="Proteomes" id="UP000002212"/>
    </source>
</evidence>
<evidence type="ECO:0000259" key="2">
    <source>
        <dbReference type="Pfam" id="PF13449"/>
    </source>
</evidence>
<reference evidence="3 4" key="1">
    <citation type="submission" date="2009-03" db="EMBL/GenBank/DDBJ databases">
        <title>Comparison of the complete genome sequences of Rhodococcus erythropolis PR4 and Rhodococcus opacus B4.</title>
        <authorList>
            <person name="Takarada H."/>
            <person name="Sekine M."/>
            <person name="Hosoyama A."/>
            <person name="Yamada R."/>
            <person name="Fujisawa T."/>
            <person name="Omata S."/>
            <person name="Shimizu A."/>
            <person name="Tsukatani N."/>
            <person name="Tanikawa S."/>
            <person name="Fujita N."/>
            <person name="Harayama S."/>
        </authorList>
    </citation>
    <scope>NUCLEOTIDE SEQUENCE [LARGE SCALE GENOMIC DNA]</scope>
    <source>
        <strain evidence="3 4">B4</strain>
    </source>
</reference>
<feature type="chain" id="PRO_5039724768" description="Phytase-like domain-containing protein" evidence="1">
    <location>
        <begin position="23"/>
        <end position="361"/>
    </location>
</feature>
<feature type="domain" description="Phytase-like" evidence="2">
    <location>
        <begin position="57"/>
        <end position="344"/>
    </location>
</feature>
<dbReference type="AlphaFoldDB" id="C1ATR7"/>
<dbReference type="PATRIC" id="fig|632772.20.peg.5309"/>
<gene>
    <name evidence="3" type="ordered locus">ROP_50840</name>
</gene>
<dbReference type="EMBL" id="AP011115">
    <property type="protein sequence ID" value="BAH53331.1"/>
    <property type="molecule type" value="Genomic_DNA"/>
</dbReference>
<keyword evidence="1" id="KW-0732">Signal</keyword>
<organism evidence="3 4">
    <name type="scientific">Rhodococcus opacus (strain B4)</name>
    <dbReference type="NCBI Taxonomy" id="632772"/>
    <lineage>
        <taxon>Bacteria</taxon>
        <taxon>Bacillati</taxon>
        <taxon>Actinomycetota</taxon>
        <taxon>Actinomycetes</taxon>
        <taxon>Mycobacteriales</taxon>
        <taxon>Nocardiaceae</taxon>
        <taxon>Rhodococcus</taxon>
    </lineage>
</organism>
<dbReference type="Proteomes" id="UP000002212">
    <property type="component" value="Chromosome"/>
</dbReference>
<protein>
    <recommendedName>
        <fullName evidence="2">Phytase-like domain-containing protein</fullName>
    </recommendedName>
</protein>
<accession>C1ATR7</accession>
<sequence length="361" mass="37136">MVIARVLVGAALPLAFVGPGFGSVDFGSTAPPSPVPHITYVNSVGMPDTERYAGEVIGGLSGIDYDPARDRYVVISDNRGEQGPVRLYTLALPIEGGAASGPVFDGMTVLRDADGNPYAPGASDTESVRWNPGTGGYLYASEGAARAGVGGFIREASADGAFLRDLPLPEAYRPVLGADGVIVSGIRDNLGFESMTVSPNGAVVSAMTENALAQDGPAANSQGPTPARLLRLDRAGGAAVGEWQYPADAVPTGAIPEATGVSEILAVDDRSYLVLERTMIPGSGFTGKLYLAGIDGGGDGRMSKQLVFDFADVMQDSDCVEGITWGPALPDGSRSLVVATDNNFGRAGKTTFHLLAVDAAP</sequence>
<dbReference type="STRING" id="632772.ROP_50840"/>
<dbReference type="RefSeq" id="WP_015888838.1">
    <property type="nucleotide sequence ID" value="NC_012522.1"/>
</dbReference>
<dbReference type="KEGG" id="rop:ROP_50840"/>
<dbReference type="PANTHER" id="PTHR37957">
    <property type="entry name" value="BLR7070 PROTEIN"/>
    <property type="match status" value="1"/>
</dbReference>
<dbReference type="PANTHER" id="PTHR37957:SF1">
    <property type="entry name" value="PHYTASE-LIKE DOMAIN-CONTAINING PROTEIN"/>
    <property type="match status" value="1"/>
</dbReference>
<dbReference type="InterPro" id="IPR027372">
    <property type="entry name" value="Phytase-like_dom"/>
</dbReference>
<dbReference type="OrthoDB" id="9798539at2"/>
<name>C1ATR7_RHOOB</name>
<evidence type="ECO:0000256" key="1">
    <source>
        <dbReference type="SAM" id="SignalP"/>
    </source>
</evidence>
<feature type="signal peptide" evidence="1">
    <location>
        <begin position="1"/>
        <end position="22"/>
    </location>
</feature>
<dbReference type="Pfam" id="PF13449">
    <property type="entry name" value="Phytase-like"/>
    <property type="match status" value="1"/>
</dbReference>